<dbReference type="Pfam" id="PF13715">
    <property type="entry name" value="CarbopepD_reg_2"/>
    <property type="match status" value="1"/>
</dbReference>
<evidence type="ECO:0000256" key="3">
    <source>
        <dbReference type="ARBA" id="ARBA00022452"/>
    </source>
</evidence>
<evidence type="ECO:0000256" key="8">
    <source>
        <dbReference type="SAM" id="SignalP"/>
    </source>
</evidence>
<dbReference type="SUPFAM" id="SSF49464">
    <property type="entry name" value="Carboxypeptidase regulatory domain-like"/>
    <property type="match status" value="1"/>
</dbReference>
<evidence type="ECO:0000313" key="11">
    <source>
        <dbReference type="Proteomes" id="UP000613030"/>
    </source>
</evidence>
<dbReference type="InterPro" id="IPR036942">
    <property type="entry name" value="Beta-barrel_TonB_sf"/>
</dbReference>
<dbReference type="NCBIfam" id="TIGR04057">
    <property type="entry name" value="SusC_RagA_signa"/>
    <property type="match status" value="1"/>
</dbReference>
<dbReference type="InterPro" id="IPR039426">
    <property type="entry name" value="TonB-dep_rcpt-like"/>
</dbReference>
<dbReference type="Pfam" id="PF07715">
    <property type="entry name" value="Plug"/>
    <property type="match status" value="1"/>
</dbReference>
<dbReference type="InterPro" id="IPR018247">
    <property type="entry name" value="EF_Hand_1_Ca_BS"/>
</dbReference>
<comment type="subcellular location">
    <subcellularLocation>
        <location evidence="1 7">Cell outer membrane</location>
        <topology evidence="1 7">Multi-pass membrane protein</topology>
    </subcellularLocation>
</comment>
<dbReference type="PROSITE" id="PS52016">
    <property type="entry name" value="TONB_DEPENDENT_REC_3"/>
    <property type="match status" value="1"/>
</dbReference>
<dbReference type="InterPro" id="IPR037066">
    <property type="entry name" value="Plug_dom_sf"/>
</dbReference>
<name>A0ABS1KL53_9BACT</name>
<dbReference type="InterPro" id="IPR012910">
    <property type="entry name" value="Plug_dom"/>
</dbReference>
<keyword evidence="6 7" id="KW-0998">Cell outer membrane</keyword>
<dbReference type="Proteomes" id="UP000613030">
    <property type="component" value="Unassembled WGS sequence"/>
</dbReference>
<proteinExistence type="inferred from homology"/>
<evidence type="ECO:0000259" key="9">
    <source>
        <dbReference type="Pfam" id="PF07715"/>
    </source>
</evidence>
<dbReference type="InterPro" id="IPR023996">
    <property type="entry name" value="TonB-dep_OMP_SusC/RagA"/>
</dbReference>
<evidence type="ECO:0000256" key="5">
    <source>
        <dbReference type="ARBA" id="ARBA00023136"/>
    </source>
</evidence>
<evidence type="ECO:0000256" key="2">
    <source>
        <dbReference type="ARBA" id="ARBA00022448"/>
    </source>
</evidence>
<protein>
    <submittedName>
        <fullName evidence="10">SusC/RagA family TonB-linked outer membrane protein</fullName>
    </submittedName>
</protein>
<reference evidence="10 11" key="1">
    <citation type="submission" date="2021-01" db="EMBL/GenBank/DDBJ databases">
        <title>Chryseolinea sp. Jin1 Genome sequencing and assembly.</title>
        <authorList>
            <person name="Kim I."/>
        </authorList>
    </citation>
    <scope>NUCLEOTIDE SEQUENCE [LARGE SCALE GENOMIC DNA]</scope>
    <source>
        <strain evidence="10 11">Jin1</strain>
    </source>
</reference>
<evidence type="ECO:0000256" key="6">
    <source>
        <dbReference type="ARBA" id="ARBA00023237"/>
    </source>
</evidence>
<keyword evidence="8" id="KW-0732">Signal</keyword>
<dbReference type="RefSeq" id="WP_202007250.1">
    <property type="nucleotide sequence ID" value="NZ_JAERRB010000001.1"/>
</dbReference>
<dbReference type="EMBL" id="JAERRB010000001">
    <property type="protein sequence ID" value="MBL0740176.1"/>
    <property type="molecule type" value="Genomic_DNA"/>
</dbReference>
<evidence type="ECO:0000256" key="7">
    <source>
        <dbReference type="PROSITE-ProRule" id="PRU01360"/>
    </source>
</evidence>
<comment type="similarity">
    <text evidence="7">Belongs to the TonB-dependent receptor family.</text>
</comment>
<sequence length="1115" mass="121936">MSVQCLIVMMIQVLTMQFLVAGNLHAQNLADTKLSADIRNKKLVEIFKTIENKTSYVFAFPEEIRNDEARFSFTFRNESLDNVLRRMRQKTKLKFKVIDLTITAVFDERREIQAVLPEPESFEPPTVISGTVTDEQGNGLPGVNVLLKGTASGTTADADGKYSISVPDDNAVLVFTFIGYETREMSVLGQSTINVALNPDAKTLQEIVVVGYGTQRKGDVTGSISSVSKKDFEGQPITRVDQALQGRVTGVQVTNASGSPGGAVRIRIRGANSLSGDNDPLYVVDGFVGADFNTINPDDIASIDVLKDASATAIYGSRGANGVVIITTKSGKNGEMKIDFGVRLYSSHLIKKFNTLNAVDFANVANDRAKALTPDGGTYVPRFTEEQIAGFRQNGGTDWQDEIFRPAAGHEYQLGISGGNDKTSYLLSMNYLNQDGIIENSDFKRYAVRTNIVSQISQKFSMRFNFTGTRRENMNSDGTGQRSGALGQALAWAPTTPVYDANGNYILYDPVSSLFANPVAVTNENEYRAENTNANLLTGLKYEIIQGLTFDVQLGLNYLNSQGKAFQGFPVARTWATAGRSSSENVTWQNTNTLNYKHLFNSVHSLDVTLVLEAQKFTGTGFNVNVANLTYPSQSYNNLSLSASSTVSSGYSSWSLLSQMARVNYAYKDRYLFSGAVRRDGSSKFQGSNKYSVFPSAAVGWKISEEDFMQPVELISNLKLRGSWGLTGNQGIGPYGTLSAYVTNLDDAGVVFNGNGGPLKSGILMGNPGNLDLKWETTEQVDGGLDIDIFKGRLGVSVDYFVKNTRDLLMLRSLPGYIGGYNIQSNIGQIQNKGVEVSLRATPIQTSDFQWSSNLNLSTIKNKVVSLGGDRDTIPLGTNVLIPGQAMNSLWGFRFLGTWKPDQAAQAQAFGLKPGDARYEDVNNDGIINEKDYQVIGNGTPKISLGWNNTFTYKNFSLNVFFQGFFGFDKLNYTYANGMLASTDAKEIIFADIRNRYIPGVNETSDIPAFSAAASNSFIQSSRFVERGNFVRLKNVSLTYSLPKTVLKNVAAVRFFVSATNLFTITKYKGIDPESNSSGVSGLTWDNFGTDVQQGIDFGSYPNAKTYTAGLNFTF</sequence>
<keyword evidence="5 7" id="KW-0472">Membrane</keyword>
<dbReference type="NCBIfam" id="TIGR04056">
    <property type="entry name" value="OMP_RagA_SusC"/>
    <property type="match status" value="1"/>
</dbReference>
<dbReference type="InterPro" id="IPR008969">
    <property type="entry name" value="CarboxyPept-like_regulatory"/>
</dbReference>
<dbReference type="SUPFAM" id="SSF56935">
    <property type="entry name" value="Porins"/>
    <property type="match status" value="1"/>
</dbReference>
<feature type="signal peptide" evidence="8">
    <location>
        <begin position="1"/>
        <end position="26"/>
    </location>
</feature>
<feature type="chain" id="PRO_5047486614" evidence="8">
    <location>
        <begin position="27"/>
        <end position="1115"/>
    </location>
</feature>
<accession>A0ABS1KL53</accession>
<dbReference type="Gene3D" id="2.170.130.10">
    <property type="entry name" value="TonB-dependent receptor, plug domain"/>
    <property type="match status" value="1"/>
</dbReference>
<dbReference type="Gene3D" id="2.40.170.20">
    <property type="entry name" value="TonB-dependent receptor, beta-barrel domain"/>
    <property type="match status" value="1"/>
</dbReference>
<keyword evidence="2 7" id="KW-0813">Transport</keyword>
<feature type="domain" description="TonB-dependent receptor plug" evidence="9">
    <location>
        <begin position="217"/>
        <end position="323"/>
    </location>
</feature>
<keyword evidence="11" id="KW-1185">Reference proteome</keyword>
<dbReference type="Gene3D" id="2.60.40.1120">
    <property type="entry name" value="Carboxypeptidase-like, regulatory domain"/>
    <property type="match status" value="1"/>
</dbReference>
<dbReference type="InterPro" id="IPR023997">
    <property type="entry name" value="TonB-dep_OMP_SusC/RagA_CS"/>
</dbReference>
<dbReference type="PROSITE" id="PS00018">
    <property type="entry name" value="EF_HAND_1"/>
    <property type="match status" value="1"/>
</dbReference>
<gene>
    <name evidence="10" type="ORF">JI741_03045</name>
</gene>
<organism evidence="10 11">
    <name type="scientific">Chryseolinea lacunae</name>
    <dbReference type="NCBI Taxonomy" id="2801331"/>
    <lineage>
        <taxon>Bacteria</taxon>
        <taxon>Pseudomonadati</taxon>
        <taxon>Bacteroidota</taxon>
        <taxon>Cytophagia</taxon>
        <taxon>Cytophagales</taxon>
        <taxon>Fulvivirgaceae</taxon>
        <taxon>Chryseolinea</taxon>
    </lineage>
</organism>
<keyword evidence="3 7" id="KW-1134">Transmembrane beta strand</keyword>
<evidence type="ECO:0000256" key="4">
    <source>
        <dbReference type="ARBA" id="ARBA00022692"/>
    </source>
</evidence>
<evidence type="ECO:0000313" key="10">
    <source>
        <dbReference type="EMBL" id="MBL0740176.1"/>
    </source>
</evidence>
<keyword evidence="4 7" id="KW-0812">Transmembrane</keyword>
<evidence type="ECO:0000256" key="1">
    <source>
        <dbReference type="ARBA" id="ARBA00004571"/>
    </source>
</evidence>
<comment type="caution">
    <text evidence="10">The sequence shown here is derived from an EMBL/GenBank/DDBJ whole genome shotgun (WGS) entry which is preliminary data.</text>
</comment>